<dbReference type="InterPro" id="IPR021333">
    <property type="entry name" value="DUF2946"/>
</dbReference>
<evidence type="ECO:0000256" key="1">
    <source>
        <dbReference type="SAM" id="MobiDB-lite"/>
    </source>
</evidence>
<organism evidence="2 3">
    <name type="scientific">Pseudomonas panipatensis</name>
    <dbReference type="NCBI Taxonomy" id="428992"/>
    <lineage>
        <taxon>Bacteria</taxon>
        <taxon>Pseudomonadati</taxon>
        <taxon>Pseudomonadota</taxon>
        <taxon>Gammaproteobacteria</taxon>
        <taxon>Pseudomonadales</taxon>
        <taxon>Pseudomonadaceae</taxon>
        <taxon>Pseudomonas</taxon>
    </lineage>
</organism>
<reference evidence="3" key="1">
    <citation type="submission" date="2016-10" db="EMBL/GenBank/DDBJ databases">
        <authorList>
            <person name="Varghese N."/>
            <person name="Submissions S."/>
        </authorList>
    </citation>
    <scope>NUCLEOTIDE SEQUENCE [LARGE SCALE GENOMIC DNA]</scope>
    <source>
        <strain evidence="3">CCM 7469</strain>
    </source>
</reference>
<dbReference type="AlphaFoldDB" id="A0A1G8FTG1"/>
<dbReference type="Pfam" id="PF11162">
    <property type="entry name" value="DUF2946"/>
    <property type="match status" value="1"/>
</dbReference>
<keyword evidence="3" id="KW-1185">Reference proteome</keyword>
<gene>
    <name evidence="2" type="ORF">SAMN05216272_103444</name>
</gene>
<evidence type="ECO:0008006" key="4">
    <source>
        <dbReference type="Google" id="ProtNLM"/>
    </source>
</evidence>
<evidence type="ECO:0000313" key="3">
    <source>
        <dbReference type="Proteomes" id="UP000199636"/>
    </source>
</evidence>
<dbReference type="OrthoDB" id="7017304at2"/>
<evidence type="ECO:0000313" key="2">
    <source>
        <dbReference type="EMBL" id="SDH85395.1"/>
    </source>
</evidence>
<accession>A0A1G8FTG1</accession>
<dbReference type="STRING" id="428992.SAMN05216272_103444"/>
<feature type="region of interest" description="Disordered" evidence="1">
    <location>
        <begin position="107"/>
        <end position="126"/>
    </location>
</feature>
<protein>
    <recommendedName>
        <fullName evidence="4">DUF2946 domain-containing protein</fullName>
    </recommendedName>
</protein>
<proteinExistence type="predicted"/>
<dbReference type="Proteomes" id="UP000199636">
    <property type="component" value="Unassembled WGS sequence"/>
</dbReference>
<sequence length="126" mass="13066">MKAVRHNRPLIAWTLYLCVLVNLLACGIAHGQAMGLRLSGIDGMSCSLSQAGAWSDGSGKSSTAEGLLATFKCPVCAGAGFSAPPLLAVTWLPRPATIVALPDDASPRLAPRHVWPSANPRASPHA</sequence>
<dbReference type="EMBL" id="FNDS01000003">
    <property type="protein sequence ID" value="SDH85395.1"/>
    <property type="molecule type" value="Genomic_DNA"/>
</dbReference>
<name>A0A1G8FTG1_9PSED</name>